<feature type="domain" description="SLH" evidence="2">
    <location>
        <begin position="769"/>
        <end position="832"/>
    </location>
</feature>
<dbReference type="Pfam" id="PF00395">
    <property type="entry name" value="SLH"/>
    <property type="match status" value="2"/>
</dbReference>
<evidence type="ECO:0000259" key="2">
    <source>
        <dbReference type="PROSITE" id="PS51272"/>
    </source>
</evidence>
<protein>
    <submittedName>
        <fullName evidence="3">Glycosyl hydrolase family 25</fullName>
    </submittedName>
</protein>
<reference evidence="3 4" key="1">
    <citation type="journal article" date="2017" name="BMC Genomics">
        <title>Comparative genomic and phylogenomic analyses of the Bifidobacteriaceae family.</title>
        <authorList>
            <person name="Lugli G.A."/>
            <person name="Milani C."/>
            <person name="Turroni F."/>
            <person name="Duranti S."/>
            <person name="Mancabelli L."/>
            <person name="Mangifesta M."/>
            <person name="Ferrario C."/>
            <person name="Modesto M."/>
            <person name="Mattarelli P."/>
            <person name="Jiri K."/>
            <person name="van Sinderen D."/>
            <person name="Ventura M."/>
        </authorList>
    </citation>
    <scope>NUCLEOTIDE SEQUENCE [LARGE SCALE GENOMIC DNA]</scope>
    <source>
        <strain evidence="3 4">DSM 100196</strain>
    </source>
</reference>
<dbReference type="PROSITE" id="PS51272">
    <property type="entry name" value="SLH"/>
    <property type="match status" value="2"/>
</dbReference>
<proteinExistence type="predicted"/>
<dbReference type="GO" id="GO:0016787">
    <property type="term" value="F:hydrolase activity"/>
    <property type="evidence" value="ECO:0007669"/>
    <property type="project" value="UniProtKB-KW"/>
</dbReference>
<dbReference type="InterPro" id="IPR013378">
    <property type="entry name" value="InlB-like_B-rpt"/>
</dbReference>
<feature type="domain" description="SLH" evidence="2">
    <location>
        <begin position="705"/>
        <end position="768"/>
    </location>
</feature>
<keyword evidence="4" id="KW-1185">Reference proteome</keyword>
<dbReference type="AlphaFoldDB" id="A0A261FBW1"/>
<comment type="caution">
    <text evidence="3">The sequence shown here is derived from an EMBL/GenBank/DDBJ whole genome shotgun (WGS) entry which is preliminary data.</text>
</comment>
<dbReference type="Proteomes" id="UP000216871">
    <property type="component" value="Unassembled WGS sequence"/>
</dbReference>
<dbReference type="EMBL" id="MWWW01000047">
    <property type="protein sequence ID" value="OZG56647.1"/>
    <property type="molecule type" value="Genomic_DNA"/>
</dbReference>
<organism evidence="3 4">
    <name type="scientific">Bifidobacterium myosotis</name>
    <dbReference type="NCBI Taxonomy" id="1630166"/>
    <lineage>
        <taxon>Bacteria</taxon>
        <taxon>Bacillati</taxon>
        <taxon>Actinomycetota</taxon>
        <taxon>Actinomycetes</taxon>
        <taxon>Bifidobacteriales</taxon>
        <taxon>Bifidobacteriaceae</taxon>
        <taxon>Bifidobacterium</taxon>
    </lineage>
</organism>
<accession>A0A261FBW1</accession>
<evidence type="ECO:0000256" key="1">
    <source>
        <dbReference type="ARBA" id="ARBA00004196"/>
    </source>
</evidence>
<sequence length="896" mass="96542">MAALSLSDTLSDFLSNMSDNSCENAVPVSLEERFQNMTGNTKVWRAPLAGLASVAMIATMGVAASTANAAPTTGYQYPDVKITLDYNGGTYTGATTGHGNDFSDFTVSSDKTTVTLTDKHTLDNGYEYADGIFAKDLYGTFGQDGVMMFKTGTPGNPVRKFSGWYTEKQGGQAVDPTTALADGTTLYAHWSQGAVSTDESENFVHVDTKGEIAYKDGTEPDGAANVIENKGANSYDIRLADGDTLADWELPQTDAKVNNTVPSWDESAVSSAKAGDTLTVSTAAGALVTITRAGADGENYDIYKDGVLVNRIGDETFDVLAGSSLSEYQAVTSGTRHLLANGWKIYAGTSVNGADYQWGSAFPAGNAFKLVPQGGFESVVVRVHKWNKTGVDLRYFVPSGSNFAATFGEGFLAEVERPNAQFEGWYDRDQAVTWVGQTSADPQKNDDFFTPQLIITDTTKADPVEFSFSKTLNHTDANIASNNSGIDLYAGYNADAKFKTIQFDPNYSGADVLDVKIYEGKKLGPQLPAVTRDGYILDGWYSMPKGGARLNEDRLTTSNPDYPKVQTYYAHWTAESKGGVNGLQYNLARGYVTDVKDGQPLKNTGAPVKVYYDKTSKKWFKQGDASAPAGAKFDFKLALPAGYNEASWKQFNTTRDTVVKELIKELNLSKTANIQEVYNAVATKLSAEKADTYNREFAGKLVANTDYPDVNYDDANTHAEEVTYLTDKGIVKGYADGTFGYGAPVARVDFIVWLYRAAGSPAVDSQASFTDVTAATVPNQEFRDAIAWAAANKITTGYADGTFAPYATLNRQDAVAFLYRASGSPKFNESYADVKFADVTAGDTANHSEAVLWAAHYGIAKGYSGSVNRFGGLNIVVRQDAAAFLARTLQAGYTAK</sequence>
<evidence type="ECO:0000313" key="3">
    <source>
        <dbReference type="EMBL" id="OZG56647.1"/>
    </source>
</evidence>
<gene>
    <name evidence="3" type="ORF">BMYO_2162</name>
</gene>
<keyword evidence="3" id="KW-0378">Hydrolase</keyword>
<dbReference type="InterPro" id="IPR042229">
    <property type="entry name" value="Listeria/Bacterioides_rpt_sf"/>
</dbReference>
<evidence type="ECO:0000313" key="4">
    <source>
        <dbReference type="Proteomes" id="UP000216871"/>
    </source>
</evidence>
<dbReference type="InterPro" id="IPR001119">
    <property type="entry name" value="SLH_dom"/>
</dbReference>
<name>A0A261FBW1_9BIFI</name>
<dbReference type="Pfam" id="PF09479">
    <property type="entry name" value="Flg_new"/>
    <property type="match status" value="2"/>
</dbReference>
<dbReference type="GO" id="GO:0030313">
    <property type="term" value="C:cell envelope"/>
    <property type="evidence" value="ECO:0007669"/>
    <property type="project" value="UniProtKB-SubCell"/>
</dbReference>
<comment type="subcellular location">
    <subcellularLocation>
        <location evidence="1">Cell envelope</location>
    </subcellularLocation>
</comment>
<dbReference type="Gene3D" id="2.60.40.4270">
    <property type="entry name" value="Listeria-Bacteroides repeat domain"/>
    <property type="match status" value="1"/>
</dbReference>